<feature type="chain" id="PRO_5045717476" description="Outer membrane protein beta-barrel domain-containing protein" evidence="1">
    <location>
        <begin position="32"/>
        <end position="285"/>
    </location>
</feature>
<accession>A0ABS4DQM7</accession>
<proteinExistence type="predicted"/>
<dbReference type="Proteomes" id="UP000823790">
    <property type="component" value="Unassembled WGS sequence"/>
</dbReference>
<protein>
    <recommendedName>
        <fullName evidence="4">Outer membrane protein beta-barrel domain-containing protein</fullName>
    </recommendedName>
</protein>
<evidence type="ECO:0000256" key="1">
    <source>
        <dbReference type="SAM" id="SignalP"/>
    </source>
</evidence>
<comment type="caution">
    <text evidence="2">The sequence shown here is derived from an EMBL/GenBank/DDBJ whole genome shotgun (WGS) entry which is preliminary data.</text>
</comment>
<evidence type="ECO:0000313" key="2">
    <source>
        <dbReference type="EMBL" id="MBP1475370.1"/>
    </source>
</evidence>
<gene>
    <name evidence="2" type="ORF">J7I44_13740</name>
</gene>
<organism evidence="2 3">
    <name type="scientific">Frateuria flava</name>
    <dbReference type="NCBI Taxonomy" id="2821489"/>
    <lineage>
        <taxon>Bacteria</taxon>
        <taxon>Pseudomonadati</taxon>
        <taxon>Pseudomonadota</taxon>
        <taxon>Gammaproteobacteria</taxon>
        <taxon>Lysobacterales</taxon>
        <taxon>Rhodanobacteraceae</taxon>
        <taxon>Frateuria</taxon>
    </lineage>
</organism>
<feature type="signal peptide" evidence="1">
    <location>
        <begin position="1"/>
        <end position="31"/>
    </location>
</feature>
<dbReference type="EMBL" id="JAGJRS010000028">
    <property type="protein sequence ID" value="MBP1475370.1"/>
    <property type="molecule type" value="Genomic_DNA"/>
</dbReference>
<sequence>MRHSAKCPSRPALGAGLVLIPLVLASTHAVAQDAPVLDRASVRLGGYYAGVDTDVRMADPSDTLSGTINLEDDLGFDKNKTVPRVRADFLFGEHQGLALDYYSIDRASHQTLARDISYDGVDYSANADIRAKLDFDFGSVAWRWWFGEGNDAYGVGLGAGWYRVKTELVGEGAYDLGQGGEQPVSVTTGSNDSAWAPMLQLGWRHLFNDQWRMYLDASGVRKNGGRISGHIYNAALGVEWLPLENLGFGLEYGYSQIKLHWNRSAYDADLDMTLSGPSAFVKLRW</sequence>
<keyword evidence="3" id="KW-1185">Reference proteome</keyword>
<name>A0ABS4DQM7_9GAMM</name>
<reference evidence="2 3" key="1">
    <citation type="submission" date="2021-04" db="EMBL/GenBank/DDBJ databases">
        <authorList>
            <person name="Huq M.A."/>
        </authorList>
    </citation>
    <scope>NUCLEOTIDE SEQUENCE [LARGE SCALE GENOMIC DNA]</scope>
    <source>
        <strain evidence="2 3">MAH-13</strain>
    </source>
</reference>
<evidence type="ECO:0008006" key="4">
    <source>
        <dbReference type="Google" id="ProtNLM"/>
    </source>
</evidence>
<evidence type="ECO:0000313" key="3">
    <source>
        <dbReference type="Proteomes" id="UP000823790"/>
    </source>
</evidence>
<keyword evidence="1" id="KW-0732">Signal</keyword>